<evidence type="ECO:0000256" key="12">
    <source>
        <dbReference type="RuleBase" id="RU004504"/>
    </source>
</evidence>
<dbReference type="Pfam" id="PF00266">
    <property type="entry name" value="Aminotran_5"/>
    <property type="match status" value="1"/>
</dbReference>
<dbReference type="InterPro" id="IPR015422">
    <property type="entry name" value="PyrdxlP-dep_Trfase_small"/>
</dbReference>
<sequence>MSTQGADPIYLDHNATTPTDRRVLAAMLPYFTEVFGNPSSVEHVHGNRAQAAVTKARAQVASHIGARENEIVFTGSCTEASNIAILGAARARPDRRHLITTAIEHPAVTEPFQQLAREGYEVTVLPVDETARVDPDSLAAAMRDDTGLVSVMAANNEVGTTQDIGALGEIAERHGALFHTDLAQLLAHRKVDVVAEHIHLASISGHKAYGPKGVGALYARSRAPRARIEQTVWGGGQERGLRSGTLAVPLIVGMGEALAIAGREGRREGDRLKAMGAGFVDRVTRALDGVQYNGHAEHRIPGNVSLSIAGVEPLALMHRLNQVASFSASSACSTDKVQTSHVLLAMFGDTPRARQAFRVSPGRLTTETQLTGFADALVDAVLELRRFAA</sequence>
<keyword evidence="7" id="KW-0479">Metal-binding</keyword>
<evidence type="ECO:0000256" key="2">
    <source>
        <dbReference type="ARBA" id="ARBA00003120"/>
    </source>
</evidence>
<dbReference type="EC" id="2.8.1.7" evidence="4"/>
<comment type="cofactor">
    <cofactor evidence="1 12">
        <name>pyridoxal 5'-phosphate</name>
        <dbReference type="ChEBI" id="CHEBI:597326"/>
    </cofactor>
</comment>
<evidence type="ECO:0000256" key="7">
    <source>
        <dbReference type="ARBA" id="ARBA00022723"/>
    </source>
</evidence>
<evidence type="ECO:0000313" key="14">
    <source>
        <dbReference type="EMBL" id="TGX42265.1"/>
    </source>
</evidence>
<dbReference type="PIRSF" id="PIRSF005572">
    <property type="entry name" value="NifS"/>
    <property type="match status" value="1"/>
</dbReference>
<dbReference type="OrthoDB" id="9804366at2"/>
<dbReference type="GO" id="GO:0046872">
    <property type="term" value="F:metal ion binding"/>
    <property type="evidence" value="ECO:0007669"/>
    <property type="project" value="UniProtKB-KW"/>
</dbReference>
<name>A0A4S1WIX1_9SPHN</name>
<dbReference type="InterPro" id="IPR020578">
    <property type="entry name" value="Aminotrans_V_PyrdxlP_BS"/>
</dbReference>
<dbReference type="Proteomes" id="UP000309848">
    <property type="component" value="Unassembled WGS sequence"/>
</dbReference>
<keyword evidence="6" id="KW-0808">Transferase</keyword>
<comment type="caution">
    <text evidence="14">The sequence shown here is derived from an EMBL/GenBank/DDBJ whole genome shotgun (WGS) entry which is preliminary data.</text>
</comment>
<evidence type="ECO:0000256" key="5">
    <source>
        <dbReference type="ARBA" id="ARBA00013558"/>
    </source>
</evidence>
<keyword evidence="15" id="KW-1185">Reference proteome</keyword>
<dbReference type="RefSeq" id="WP_135984579.1">
    <property type="nucleotide sequence ID" value="NZ_JAASQM010000004.1"/>
</dbReference>
<evidence type="ECO:0000256" key="6">
    <source>
        <dbReference type="ARBA" id="ARBA00022679"/>
    </source>
</evidence>
<dbReference type="PANTHER" id="PTHR11601">
    <property type="entry name" value="CYSTEINE DESULFURYLASE FAMILY MEMBER"/>
    <property type="match status" value="1"/>
</dbReference>
<comment type="catalytic activity">
    <reaction evidence="11">
        <text>(sulfur carrier)-H + L-cysteine = (sulfur carrier)-SH + L-alanine</text>
        <dbReference type="Rhea" id="RHEA:43892"/>
        <dbReference type="Rhea" id="RHEA-COMP:14737"/>
        <dbReference type="Rhea" id="RHEA-COMP:14739"/>
        <dbReference type="ChEBI" id="CHEBI:29917"/>
        <dbReference type="ChEBI" id="CHEBI:35235"/>
        <dbReference type="ChEBI" id="CHEBI:57972"/>
        <dbReference type="ChEBI" id="CHEBI:64428"/>
        <dbReference type="EC" id="2.8.1.7"/>
    </reaction>
</comment>
<dbReference type="GO" id="GO:0051536">
    <property type="term" value="F:iron-sulfur cluster binding"/>
    <property type="evidence" value="ECO:0007669"/>
    <property type="project" value="UniProtKB-KW"/>
</dbReference>
<evidence type="ECO:0000256" key="11">
    <source>
        <dbReference type="ARBA" id="ARBA00050776"/>
    </source>
</evidence>
<evidence type="ECO:0000256" key="9">
    <source>
        <dbReference type="ARBA" id="ARBA00023004"/>
    </source>
</evidence>
<evidence type="ECO:0000313" key="15">
    <source>
        <dbReference type="Proteomes" id="UP000309848"/>
    </source>
</evidence>
<dbReference type="EMBL" id="SRXU01000004">
    <property type="protein sequence ID" value="TGX42265.1"/>
    <property type="molecule type" value="Genomic_DNA"/>
</dbReference>
<evidence type="ECO:0000256" key="1">
    <source>
        <dbReference type="ARBA" id="ARBA00001933"/>
    </source>
</evidence>
<dbReference type="SUPFAM" id="SSF53383">
    <property type="entry name" value="PLP-dependent transferases"/>
    <property type="match status" value="1"/>
</dbReference>
<feature type="domain" description="Aminotransferase class V" evidence="13">
    <location>
        <begin position="9"/>
        <end position="367"/>
    </location>
</feature>
<evidence type="ECO:0000256" key="10">
    <source>
        <dbReference type="ARBA" id="ARBA00023014"/>
    </source>
</evidence>
<proteinExistence type="inferred from homology"/>
<dbReference type="Gene3D" id="3.40.640.10">
    <property type="entry name" value="Type I PLP-dependent aspartate aminotransferase-like (Major domain)"/>
    <property type="match status" value="1"/>
</dbReference>
<dbReference type="AlphaFoldDB" id="A0A4S1WIX1"/>
<evidence type="ECO:0000256" key="4">
    <source>
        <dbReference type="ARBA" id="ARBA00012239"/>
    </source>
</evidence>
<keyword evidence="9" id="KW-0408">Iron</keyword>
<reference evidence="14 15" key="1">
    <citation type="submission" date="2019-04" db="EMBL/GenBank/DDBJ databases">
        <title>Sphingomonas psychrotolerans sp. nov., isolated from soil in the Tianshan Mountains, Xinjiang, China.</title>
        <authorList>
            <person name="Luo Y."/>
            <person name="Sheng H."/>
        </authorList>
    </citation>
    <scope>NUCLEOTIDE SEQUENCE [LARGE SCALE GENOMIC DNA]</scope>
    <source>
        <strain evidence="14 15">KIS18-15</strain>
    </source>
</reference>
<organism evidence="14 15">
    <name type="scientific">Sphingomonas naasensis</name>
    <dbReference type="NCBI Taxonomy" id="1344951"/>
    <lineage>
        <taxon>Bacteria</taxon>
        <taxon>Pseudomonadati</taxon>
        <taxon>Pseudomonadota</taxon>
        <taxon>Alphaproteobacteria</taxon>
        <taxon>Sphingomonadales</taxon>
        <taxon>Sphingomonadaceae</taxon>
        <taxon>Sphingomonas</taxon>
    </lineage>
</organism>
<gene>
    <name evidence="14" type="ORF">E5A74_10440</name>
</gene>
<dbReference type="InterPro" id="IPR015424">
    <property type="entry name" value="PyrdxlP-dep_Trfase"/>
</dbReference>
<evidence type="ECO:0000259" key="13">
    <source>
        <dbReference type="Pfam" id="PF00266"/>
    </source>
</evidence>
<evidence type="ECO:0000256" key="8">
    <source>
        <dbReference type="ARBA" id="ARBA00022898"/>
    </source>
</evidence>
<comment type="similarity">
    <text evidence="3">Belongs to the class-V pyridoxal-phosphate-dependent aminotransferase family. NifS/IscS subfamily.</text>
</comment>
<keyword evidence="8" id="KW-0663">Pyridoxal phosphate</keyword>
<keyword evidence="10" id="KW-0411">Iron-sulfur</keyword>
<protein>
    <recommendedName>
        <fullName evidence="5">Cysteine desulfurase</fullName>
        <ecNumber evidence="4">2.8.1.7</ecNumber>
    </recommendedName>
</protein>
<dbReference type="InterPro" id="IPR015421">
    <property type="entry name" value="PyrdxlP-dep_Trfase_major"/>
</dbReference>
<dbReference type="InterPro" id="IPR000192">
    <property type="entry name" value="Aminotrans_V_dom"/>
</dbReference>
<dbReference type="GO" id="GO:0031071">
    <property type="term" value="F:cysteine desulfurase activity"/>
    <property type="evidence" value="ECO:0007669"/>
    <property type="project" value="UniProtKB-EC"/>
</dbReference>
<dbReference type="PROSITE" id="PS00595">
    <property type="entry name" value="AA_TRANSFER_CLASS_5"/>
    <property type="match status" value="1"/>
</dbReference>
<dbReference type="InterPro" id="IPR016454">
    <property type="entry name" value="Cysteine_dSase"/>
</dbReference>
<dbReference type="PANTHER" id="PTHR11601:SF34">
    <property type="entry name" value="CYSTEINE DESULFURASE"/>
    <property type="match status" value="1"/>
</dbReference>
<dbReference type="Gene3D" id="3.90.1150.10">
    <property type="entry name" value="Aspartate Aminotransferase, domain 1"/>
    <property type="match status" value="1"/>
</dbReference>
<comment type="function">
    <text evidence="2">Catalyzes the removal of elemental sulfur atoms from cysteine to produce alanine. Seems to participate in the biosynthesis of the nitrogenase metalloclusters by providing the inorganic sulfur required for the Fe-S core formation.</text>
</comment>
<evidence type="ECO:0000256" key="3">
    <source>
        <dbReference type="ARBA" id="ARBA00006490"/>
    </source>
</evidence>
<accession>A0A4S1WIX1</accession>